<dbReference type="Proteomes" id="UP000296733">
    <property type="component" value="Chromosome"/>
</dbReference>
<keyword evidence="3" id="KW-0804">Transcription</keyword>
<evidence type="ECO:0000313" key="9">
    <source>
        <dbReference type="Proteomes" id="UP000296733"/>
    </source>
</evidence>
<gene>
    <name evidence="6" type="ORF">DV707_09345</name>
    <name evidence="7" type="ORF">SAMN04488133_2619</name>
</gene>
<reference evidence="7 8" key="1">
    <citation type="submission" date="2016-10" db="EMBL/GenBank/DDBJ databases">
        <authorList>
            <person name="de Groot N.N."/>
        </authorList>
    </citation>
    <scope>NUCLEOTIDE SEQUENCE [LARGE SCALE GENOMIC DNA]</scope>
    <source>
        <strain evidence="7 8">CGMCC 1.10331</strain>
    </source>
</reference>
<dbReference type="Proteomes" id="UP000236740">
    <property type="component" value="Unassembled WGS sequence"/>
</dbReference>
<evidence type="ECO:0000313" key="7">
    <source>
        <dbReference type="EMBL" id="SEG54176.1"/>
    </source>
</evidence>
<evidence type="ECO:0000256" key="3">
    <source>
        <dbReference type="ARBA" id="ARBA00023163"/>
    </source>
</evidence>
<accession>A0A1H6B235</accession>
<evidence type="ECO:0000313" key="8">
    <source>
        <dbReference type="Proteomes" id="UP000236740"/>
    </source>
</evidence>
<evidence type="ECO:0000313" key="6">
    <source>
        <dbReference type="EMBL" id="QCC47844.1"/>
    </source>
</evidence>
<dbReference type="InterPro" id="IPR036390">
    <property type="entry name" value="WH_DNA-bd_sf"/>
</dbReference>
<dbReference type="OrthoDB" id="14763at2157"/>
<dbReference type="PANTHER" id="PTHR30136">
    <property type="entry name" value="HELIX-TURN-HELIX TRANSCRIPTIONAL REGULATOR, ICLR FAMILY"/>
    <property type="match status" value="1"/>
</dbReference>
<dbReference type="SUPFAM" id="SSF55781">
    <property type="entry name" value="GAF domain-like"/>
    <property type="match status" value="1"/>
</dbReference>
<organism evidence="7 8">
    <name type="scientific">Halobellus limi</name>
    <dbReference type="NCBI Taxonomy" id="699433"/>
    <lineage>
        <taxon>Archaea</taxon>
        <taxon>Methanobacteriati</taxon>
        <taxon>Methanobacteriota</taxon>
        <taxon>Stenosarchaea group</taxon>
        <taxon>Halobacteria</taxon>
        <taxon>Halobacteriales</taxon>
        <taxon>Haloferacaceae</taxon>
        <taxon>Halobellus</taxon>
    </lineage>
</organism>
<dbReference type="PROSITE" id="PS51077">
    <property type="entry name" value="HTH_ICLR"/>
    <property type="match status" value="1"/>
</dbReference>
<dbReference type="GO" id="GO:0003700">
    <property type="term" value="F:DNA-binding transcription factor activity"/>
    <property type="evidence" value="ECO:0007669"/>
    <property type="project" value="TreeGrafter"/>
</dbReference>
<dbReference type="Gene3D" id="3.30.450.40">
    <property type="match status" value="1"/>
</dbReference>
<feature type="domain" description="HTH iclR-type" evidence="4">
    <location>
        <begin position="8"/>
        <end position="67"/>
    </location>
</feature>
<evidence type="ECO:0000259" key="5">
    <source>
        <dbReference type="PROSITE" id="PS51078"/>
    </source>
</evidence>
<dbReference type="EMBL" id="CP031311">
    <property type="protein sequence ID" value="QCC47844.1"/>
    <property type="molecule type" value="Genomic_DNA"/>
</dbReference>
<dbReference type="PROSITE" id="PS51078">
    <property type="entry name" value="ICLR_ED"/>
    <property type="match status" value="1"/>
</dbReference>
<dbReference type="RefSeq" id="WP_103992287.1">
    <property type="nucleotide sequence ID" value="NZ_CP031311.1"/>
</dbReference>
<dbReference type="InterPro" id="IPR029016">
    <property type="entry name" value="GAF-like_dom_sf"/>
</dbReference>
<dbReference type="InterPro" id="IPR050707">
    <property type="entry name" value="HTH_MetabolicPath_Reg"/>
</dbReference>
<evidence type="ECO:0000256" key="2">
    <source>
        <dbReference type="ARBA" id="ARBA00023125"/>
    </source>
</evidence>
<dbReference type="Pfam" id="PF09339">
    <property type="entry name" value="HTH_IclR"/>
    <property type="match status" value="1"/>
</dbReference>
<proteinExistence type="predicted"/>
<dbReference type="AlphaFoldDB" id="A0A1H6B235"/>
<keyword evidence="1" id="KW-0805">Transcription regulation</keyword>
<dbReference type="FunFam" id="1.10.10.10:FF:000056">
    <property type="entry name" value="IclR family transcriptional regulator"/>
    <property type="match status" value="1"/>
</dbReference>
<keyword evidence="8" id="KW-1185">Reference proteome</keyword>
<dbReference type="GO" id="GO:0045892">
    <property type="term" value="P:negative regulation of DNA-templated transcription"/>
    <property type="evidence" value="ECO:0007669"/>
    <property type="project" value="TreeGrafter"/>
</dbReference>
<dbReference type="EMBL" id="FNVN01000003">
    <property type="protein sequence ID" value="SEG54176.1"/>
    <property type="molecule type" value="Genomic_DNA"/>
</dbReference>
<name>A0A1H6B235_9EURY</name>
<dbReference type="GO" id="GO:0003677">
    <property type="term" value="F:DNA binding"/>
    <property type="evidence" value="ECO:0007669"/>
    <property type="project" value="UniProtKB-KW"/>
</dbReference>
<dbReference type="PANTHER" id="PTHR30136:SF35">
    <property type="entry name" value="HTH-TYPE TRANSCRIPTIONAL REGULATOR RV1719"/>
    <property type="match status" value="1"/>
</dbReference>
<evidence type="ECO:0000259" key="4">
    <source>
        <dbReference type="PROSITE" id="PS51077"/>
    </source>
</evidence>
<dbReference type="Gene3D" id="1.10.10.10">
    <property type="entry name" value="Winged helix-like DNA-binding domain superfamily/Winged helix DNA-binding domain"/>
    <property type="match status" value="1"/>
</dbReference>
<feature type="domain" description="IclR-ED" evidence="5">
    <location>
        <begin position="68"/>
        <end position="251"/>
    </location>
</feature>
<reference evidence="6 9" key="2">
    <citation type="journal article" date="2019" name="Nat. Commun.">
        <title>A new type of DNA phosphorothioation-based antiviral system in archaea.</title>
        <authorList>
            <person name="Xiong L."/>
            <person name="Liu S."/>
            <person name="Chen S."/>
            <person name="Xiao Y."/>
            <person name="Zhu B."/>
            <person name="Gao Y."/>
            <person name="Zhang Y."/>
            <person name="Chen B."/>
            <person name="Luo J."/>
            <person name="Deng Z."/>
            <person name="Chen X."/>
            <person name="Wang L."/>
            <person name="Chen S."/>
        </authorList>
    </citation>
    <scope>NUCLEOTIDE SEQUENCE [LARGE SCALE GENOMIC DNA]</scope>
    <source>
        <strain evidence="6 9">CGMCC 1.10331</strain>
    </source>
</reference>
<evidence type="ECO:0000256" key="1">
    <source>
        <dbReference type="ARBA" id="ARBA00023015"/>
    </source>
</evidence>
<keyword evidence="2" id="KW-0238">DNA-binding</keyword>
<dbReference type="InterPro" id="IPR005471">
    <property type="entry name" value="Tscrpt_reg_IclR_N"/>
</dbReference>
<dbReference type="SMART" id="SM00346">
    <property type="entry name" value="HTH_ICLR"/>
    <property type="match status" value="1"/>
</dbReference>
<dbReference type="InterPro" id="IPR014757">
    <property type="entry name" value="Tscrpt_reg_IclR_C"/>
</dbReference>
<protein>
    <submittedName>
        <fullName evidence="6">IclR family transcriptional regulator</fullName>
    </submittedName>
    <submittedName>
        <fullName evidence="7">Transcriptional regulator, IclR family</fullName>
    </submittedName>
</protein>
<dbReference type="Pfam" id="PF01614">
    <property type="entry name" value="IclR_C"/>
    <property type="match status" value="1"/>
</dbReference>
<dbReference type="GeneID" id="39858293"/>
<sequence length="253" mass="28706">MTDDAPPLKTIQRAFEIMDVLKEQKEVGVAELSRRLDLPKSTVHDYLRTLRSMGYVINENGSYRLGFQLLELGGQVKYRNRLFHVAKPELERLVDKTGELVSINVEERGRFVILHTEFGSESLRLGIYPGLKTPIHTHAGGKVILAHLGEERFREIIDEHGLEARTEHTITDERELESELETIRERGYGIDRNEQVVGMGAVAAPIRVGEEVLGSIGIVCPSDRLRDEEYRERLADEVQKSANIVSVNYQYAP</sequence>
<dbReference type="SUPFAM" id="SSF46785">
    <property type="entry name" value="Winged helix' DNA-binding domain"/>
    <property type="match status" value="1"/>
</dbReference>
<dbReference type="InterPro" id="IPR036388">
    <property type="entry name" value="WH-like_DNA-bd_sf"/>
</dbReference>
<dbReference type="KEGG" id="hlm:DV707_09345"/>